<proteinExistence type="inferred from homology"/>
<comment type="subcellular location">
    <subcellularLocation>
        <location evidence="1">Cell membrane</location>
        <topology evidence="1">Multi-pass membrane protein</topology>
    </subcellularLocation>
</comment>
<gene>
    <name evidence="9" type="ORF">SAMN05216313_109118</name>
</gene>
<keyword evidence="2" id="KW-1003">Cell membrane</keyword>
<keyword evidence="10" id="KW-1185">Reference proteome</keyword>
<dbReference type="AlphaFoldDB" id="A0A1I0FSP7"/>
<dbReference type="PANTHER" id="PTHR34390:SF2">
    <property type="entry name" value="SUCCINATE TRANSPORTER SUBUNIT YJJP-RELATED"/>
    <property type="match status" value="1"/>
</dbReference>
<dbReference type="GO" id="GO:0015744">
    <property type="term" value="P:succinate transport"/>
    <property type="evidence" value="ECO:0007669"/>
    <property type="project" value="TreeGrafter"/>
</dbReference>
<accession>A0A1I0FSP7</accession>
<evidence type="ECO:0000259" key="8">
    <source>
        <dbReference type="Pfam" id="PF06738"/>
    </source>
</evidence>
<evidence type="ECO:0000256" key="7">
    <source>
        <dbReference type="SAM" id="Phobius"/>
    </source>
</evidence>
<dbReference type="EMBL" id="FOIM01000009">
    <property type="protein sequence ID" value="SET60579.1"/>
    <property type="molecule type" value="Genomic_DNA"/>
</dbReference>
<feature type="transmembrane region" description="Helical" evidence="7">
    <location>
        <begin position="195"/>
        <end position="214"/>
    </location>
</feature>
<feature type="domain" description="Threonine/serine exporter-like N-terminal" evidence="8">
    <location>
        <begin position="11"/>
        <end position="249"/>
    </location>
</feature>
<keyword evidence="5 7" id="KW-0472">Membrane</keyword>
<keyword evidence="3 7" id="KW-0812">Transmembrane</keyword>
<dbReference type="GeneID" id="93278293"/>
<dbReference type="Pfam" id="PF06738">
    <property type="entry name" value="ThrE"/>
    <property type="match status" value="1"/>
</dbReference>
<dbReference type="STRING" id="460384.SAMN05216313_109118"/>
<evidence type="ECO:0000313" key="9">
    <source>
        <dbReference type="EMBL" id="SET60579.1"/>
    </source>
</evidence>
<evidence type="ECO:0000256" key="6">
    <source>
        <dbReference type="ARBA" id="ARBA00034125"/>
    </source>
</evidence>
<evidence type="ECO:0000256" key="3">
    <source>
        <dbReference type="ARBA" id="ARBA00022692"/>
    </source>
</evidence>
<dbReference type="GO" id="GO:0022857">
    <property type="term" value="F:transmembrane transporter activity"/>
    <property type="evidence" value="ECO:0007669"/>
    <property type="project" value="InterPro"/>
</dbReference>
<evidence type="ECO:0000313" key="10">
    <source>
        <dbReference type="Proteomes" id="UP000198508"/>
    </source>
</evidence>
<feature type="transmembrane region" description="Helical" evidence="7">
    <location>
        <begin position="162"/>
        <end position="183"/>
    </location>
</feature>
<dbReference type="InterPro" id="IPR050539">
    <property type="entry name" value="ThrE_Dicarb/AminoAcid_Exp"/>
</dbReference>
<dbReference type="PANTHER" id="PTHR34390">
    <property type="entry name" value="UPF0442 PROTEIN YJJB-RELATED"/>
    <property type="match status" value="1"/>
</dbReference>
<organism evidence="9 10">
    <name type="scientific">Enterocloster lavalensis</name>
    <dbReference type="NCBI Taxonomy" id="460384"/>
    <lineage>
        <taxon>Bacteria</taxon>
        <taxon>Bacillati</taxon>
        <taxon>Bacillota</taxon>
        <taxon>Clostridia</taxon>
        <taxon>Lachnospirales</taxon>
        <taxon>Lachnospiraceae</taxon>
        <taxon>Enterocloster</taxon>
    </lineage>
</organism>
<comment type="similarity">
    <text evidence="6">Belongs to the ThrE exporter (TC 2.A.79) family.</text>
</comment>
<feature type="transmembrane region" description="Helical" evidence="7">
    <location>
        <begin position="234"/>
        <end position="253"/>
    </location>
</feature>
<dbReference type="RefSeq" id="WP_092363205.1">
    <property type="nucleotide sequence ID" value="NZ_CABJCG010000006.1"/>
</dbReference>
<evidence type="ECO:0000256" key="4">
    <source>
        <dbReference type="ARBA" id="ARBA00022989"/>
    </source>
</evidence>
<protein>
    <submittedName>
        <fullName evidence="9">Uncharacterized membrane protein YjjP, DUF1212 family</fullName>
    </submittedName>
</protein>
<evidence type="ECO:0000256" key="1">
    <source>
        <dbReference type="ARBA" id="ARBA00004651"/>
    </source>
</evidence>
<dbReference type="GO" id="GO:0005886">
    <property type="term" value="C:plasma membrane"/>
    <property type="evidence" value="ECO:0007669"/>
    <property type="project" value="UniProtKB-SubCell"/>
</dbReference>
<sequence length="260" mass="27460">MENRDRELAKAAMLAGEIMLVSGAEIARIEETIHYILSVADREAQTMVFSTGIFVTLREAGEEPVTLVRRVTDRATNLNRICQVNEVSRRICAGTLAVPEALARLEEIKRVNQYGLAAKGVSYIWVAFFFGIVLGGTPWDCLGAALVGAALGAVVYASSRLGLNGFCVNALGAFACGITALLLNRFALPQTSRDIVIVSSIMPLVPGVIFTTAVRDTLNGDYSSGAARMLEAAVVALAVAAGVGASMALFRYLTGGGAAW</sequence>
<name>A0A1I0FSP7_9FIRM</name>
<evidence type="ECO:0000256" key="2">
    <source>
        <dbReference type="ARBA" id="ARBA00022475"/>
    </source>
</evidence>
<reference evidence="10" key="1">
    <citation type="submission" date="2016-10" db="EMBL/GenBank/DDBJ databases">
        <authorList>
            <person name="Varghese N."/>
            <person name="Submissions S."/>
        </authorList>
    </citation>
    <scope>NUCLEOTIDE SEQUENCE [LARGE SCALE GENOMIC DNA]</scope>
    <source>
        <strain evidence="10">NLAE-zl-G277</strain>
    </source>
</reference>
<keyword evidence="4 7" id="KW-1133">Transmembrane helix</keyword>
<evidence type="ECO:0000256" key="5">
    <source>
        <dbReference type="ARBA" id="ARBA00023136"/>
    </source>
</evidence>
<dbReference type="Proteomes" id="UP000198508">
    <property type="component" value="Unassembled WGS sequence"/>
</dbReference>
<dbReference type="InterPro" id="IPR010619">
    <property type="entry name" value="ThrE-like_N"/>
</dbReference>
<feature type="transmembrane region" description="Helical" evidence="7">
    <location>
        <begin position="123"/>
        <end position="156"/>
    </location>
</feature>